<keyword evidence="2" id="KW-1133">Transmembrane helix</keyword>
<feature type="domain" description="TraG P-loop" evidence="3">
    <location>
        <begin position="580"/>
        <end position="883"/>
    </location>
</feature>
<evidence type="ECO:0000259" key="3">
    <source>
        <dbReference type="Pfam" id="PF19044"/>
    </source>
</evidence>
<dbReference type="InterPro" id="IPR043964">
    <property type="entry name" value="P-loop_TraG"/>
</dbReference>
<organism evidence="4 5">
    <name type="scientific">Turicibacter sanguinis PC909</name>
    <dbReference type="NCBI Taxonomy" id="702450"/>
    <lineage>
        <taxon>Bacteria</taxon>
        <taxon>Bacillati</taxon>
        <taxon>Bacillota</taxon>
        <taxon>Erysipelotrichia</taxon>
        <taxon>Erysipelotrichales</taxon>
        <taxon>Turicibacteraceae</taxon>
        <taxon>Turicibacter</taxon>
    </lineage>
</organism>
<feature type="compositionally biased region" description="Basic and acidic residues" evidence="1">
    <location>
        <begin position="142"/>
        <end position="151"/>
    </location>
</feature>
<proteinExistence type="predicted"/>
<dbReference type="Pfam" id="PF19044">
    <property type="entry name" value="P-loop_TraG"/>
    <property type="match status" value="1"/>
</dbReference>
<dbReference type="PANTHER" id="PTHR30121">
    <property type="entry name" value="UNCHARACTERIZED PROTEIN YJGR-RELATED"/>
    <property type="match status" value="1"/>
</dbReference>
<reference evidence="4 5" key="1">
    <citation type="journal article" date="2011" name="J. Bacteriol.">
        <title>Draft Genome Sequence of Turicibacter sanguinis PC909, Isolated from Human Feces.</title>
        <authorList>
            <person name="Cuiv P.O."/>
            <person name="Klaassens E.S."/>
            <person name="Durkin A.S."/>
            <person name="Harkins D.M."/>
            <person name="Foster L."/>
            <person name="McCorrison J."/>
            <person name="Torralba M."/>
            <person name="Nelson K.E."/>
            <person name="Morrison M."/>
        </authorList>
    </citation>
    <scope>NUCLEOTIDE SEQUENCE [LARGE SCALE GENOMIC DNA]</scope>
    <source>
        <strain evidence="4 5">PC909</strain>
    </source>
</reference>
<feature type="transmembrane region" description="Helical" evidence="2">
    <location>
        <begin position="27"/>
        <end position="45"/>
    </location>
</feature>
<protein>
    <submittedName>
        <fullName evidence="4">Orf26 family protein</fullName>
    </submittedName>
</protein>
<feature type="transmembrane region" description="Helical" evidence="2">
    <location>
        <begin position="51"/>
        <end position="70"/>
    </location>
</feature>
<dbReference type="InterPro" id="IPR027417">
    <property type="entry name" value="P-loop_NTPase"/>
</dbReference>
<dbReference type="InterPro" id="IPR024414">
    <property type="entry name" value="Uncharacterised_PrgI"/>
</dbReference>
<dbReference type="NCBIfam" id="NF045971">
    <property type="entry name" value="conju_CD1110"/>
    <property type="match status" value="1"/>
</dbReference>
<evidence type="ECO:0000256" key="1">
    <source>
        <dbReference type="SAM" id="MobiDB-lite"/>
    </source>
</evidence>
<evidence type="ECO:0000313" key="4">
    <source>
        <dbReference type="EMBL" id="EFF64551.1"/>
    </source>
</evidence>
<feature type="region of interest" description="Disordered" evidence="1">
    <location>
        <begin position="133"/>
        <end position="152"/>
    </location>
</feature>
<evidence type="ECO:0000256" key="2">
    <source>
        <dbReference type="SAM" id="Phobius"/>
    </source>
</evidence>
<dbReference type="Gene3D" id="3.40.50.300">
    <property type="entry name" value="P-loop containing nucleotide triphosphate hydrolases"/>
    <property type="match status" value="1"/>
</dbReference>
<sequence length="927" mass="107240">MAIEVKVPKEITEYQEKILFGLSIRQLLASTLAIVMTLGLYPFFIKSLGKDTGQILLIMLVAPIWAIGFIKKNNMTFEKYAMNVVKHYFCQKKRYYATNLNKFIIEEMENEDVKHKNEKKSEYESWISTKRERKQKLKKTKNKLDKQKKSSELQNAELKKKHKLNVKEKSTQGTINYEQMYEDGVCYLGDSLYSKTLKFSDINYQTARREEQIDVFSKYCEFLNSFDSDIKVQLTIFNRHIDQDDFSNNMLIKSKNDNYNDYRHEYNMMLLDKALQGQNNIIREKYITITLSSESYKSAISQFSRIEVDIINNLRNLGSECYVLNGLQRLELIQRILLPTQKFTFDYDYLLESNLRTKDFISPTSFDFTDKNYVEIDDHVNQTLAILELPTDLQDRLIADFMDISSHLTINLHISSIEKDKALAIVKQKIGFMEQQKIDEQKKAIKNGYDPDMIPHELKYSLKEAEDLLDDLKEKNQKMFKVTILINVSEKDIEELNKIINQIRTVANRHNCKLLNLSHLQEKAINATLPIGTNQLEVKRTLTTSSTGIFIPFTTQELFQEHGSFYGLNSISRNLIFFDRKTLKNANGFILGTPGSGKSFTAKHEIIKTLLNTDDEVIIIDPEREYTPLASLFDGEVIHISAGSKCYINPFDINLDYSDEDDPLLLKSEFILSLFEVLIGSRYGLSPAQKGLIDRSIKLTYANYFANPSKNPIPTLKDFYVTLKNQPEEESTNLALALELFIHGSLSVFANQTNIDLKKRFTVFDIKDLGKQLKTMGMLIVLDQIWNRISQNRLIGKRTWVYIDELYILFQNEYSANYLFELYKRARKWGAIPTGITQNVEDLLLSDTARRMLSNSEFILLLNQATSDRIQLADLLNLSPQQLSYVTNSSEGKGLLVAGKNIIPFDDQFPKDTNLYKVMTTKLEELV</sequence>
<dbReference type="Proteomes" id="UP000002938">
    <property type="component" value="Unassembled WGS sequence"/>
</dbReference>
<dbReference type="PANTHER" id="PTHR30121:SF6">
    <property type="entry name" value="SLR6007 PROTEIN"/>
    <property type="match status" value="1"/>
</dbReference>
<comment type="caution">
    <text evidence="4">The sequence shown here is derived from an EMBL/GenBank/DDBJ whole genome shotgun (WGS) entry which is preliminary data.</text>
</comment>
<dbReference type="InterPro" id="IPR051162">
    <property type="entry name" value="T4SS_component"/>
</dbReference>
<keyword evidence="2" id="KW-0472">Membrane</keyword>
<dbReference type="SUPFAM" id="SSF52540">
    <property type="entry name" value="P-loop containing nucleoside triphosphate hydrolases"/>
    <property type="match status" value="1"/>
</dbReference>
<keyword evidence="5" id="KW-1185">Reference proteome</keyword>
<dbReference type="Gene3D" id="1.10.8.730">
    <property type="match status" value="1"/>
</dbReference>
<gene>
    <name evidence="4" type="ORF">CUW_2512</name>
</gene>
<evidence type="ECO:0000313" key="5">
    <source>
        <dbReference type="Proteomes" id="UP000002938"/>
    </source>
</evidence>
<accession>A0ABP2I312</accession>
<dbReference type="EMBL" id="ADMN01000035">
    <property type="protein sequence ID" value="EFF64551.1"/>
    <property type="molecule type" value="Genomic_DNA"/>
</dbReference>
<keyword evidence="2" id="KW-0812">Transmembrane</keyword>
<dbReference type="RefSeq" id="WP_006783885.1">
    <property type="nucleotide sequence ID" value="NZ_ADMN01000035.1"/>
</dbReference>
<name>A0ABP2I312_9FIRM</name>
<dbReference type="Pfam" id="PF12666">
    <property type="entry name" value="PrgI"/>
    <property type="match status" value="1"/>
</dbReference>